<dbReference type="InterPro" id="IPR016181">
    <property type="entry name" value="Acyl_CoA_acyltransferase"/>
</dbReference>
<dbReference type="InterPro" id="IPR000182">
    <property type="entry name" value="GNAT_dom"/>
</dbReference>
<comment type="caution">
    <text evidence="2">The sequence shown here is derived from an EMBL/GenBank/DDBJ whole genome shotgun (WGS) entry which is preliminary data.</text>
</comment>
<dbReference type="AlphaFoldDB" id="A0A644WXZ5"/>
<proteinExistence type="predicted"/>
<dbReference type="GO" id="GO:0016747">
    <property type="term" value="F:acyltransferase activity, transferring groups other than amino-acyl groups"/>
    <property type="evidence" value="ECO:0007669"/>
    <property type="project" value="InterPro"/>
</dbReference>
<dbReference type="Pfam" id="PF13302">
    <property type="entry name" value="Acetyltransf_3"/>
    <property type="match status" value="1"/>
</dbReference>
<dbReference type="Gene3D" id="3.40.630.30">
    <property type="match status" value="1"/>
</dbReference>
<protein>
    <recommendedName>
        <fullName evidence="1">N-acetyltransferase domain-containing protein</fullName>
    </recommendedName>
</protein>
<dbReference type="SUPFAM" id="SSF55729">
    <property type="entry name" value="Acyl-CoA N-acyltransferases (Nat)"/>
    <property type="match status" value="1"/>
</dbReference>
<evidence type="ECO:0000259" key="1">
    <source>
        <dbReference type="PROSITE" id="PS51186"/>
    </source>
</evidence>
<organism evidence="2">
    <name type="scientific">bioreactor metagenome</name>
    <dbReference type="NCBI Taxonomy" id="1076179"/>
    <lineage>
        <taxon>unclassified sequences</taxon>
        <taxon>metagenomes</taxon>
        <taxon>ecological metagenomes</taxon>
    </lineage>
</organism>
<gene>
    <name evidence="2" type="ORF">SDC9_53226</name>
</gene>
<dbReference type="InterPro" id="IPR051531">
    <property type="entry name" value="N-acetyltransferase"/>
</dbReference>
<dbReference type="EMBL" id="VSSQ01001279">
    <property type="protein sequence ID" value="MPM06923.1"/>
    <property type="molecule type" value="Genomic_DNA"/>
</dbReference>
<sequence>MTTLETNRLILRPWEEKDARDLNDYAADPRMKNMVGWPPHKNMEETEAVLVDFLKSEELFAIVLVETGKVIGSIGFYHRDPEEATVMLPHRELSFALSPDYRDGLLQEAVDECAKYGFEELGLGVLWCGHDVDDEFSPQVLEDCGFTFRF</sequence>
<reference evidence="2" key="1">
    <citation type="submission" date="2019-08" db="EMBL/GenBank/DDBJ databases">
        <authorList>
            <person name="Kucharzyk K."/>
            <person name="Murdoch R.W."/>
            <person name="Higgins S."/>
            <person name="Loffler F."/>
        </authorList>
    </citation>
    <scope>NUCLEOTIDE SEQUENCE</scope>
</reference>
<evidence type="ECO:0000313" key="2">
    <source>
        <dbReference type="EMBL" id="MPM06923.1"/>
    </source>
</evidence>
<feature type="domain" description="N-acetyltransferase" evidence="1">
    <location>
        <begin position="9"/>
        <end position="150"/>
    </location>
</feature>
<dbReference type="PANTHER" id="PTHR43792">
    <property type="entry name" value="GNAT FAMILY, PUTATIVE (AFU_ORTHOLOGUE AFUA_3G00765)-RELATED-RELATED"/>
    <property type="match status" value="1"/>
</dbReference>
<name>A0A644WXZ5_9ZZZZ</name>
<accession>A0A644WXZ5</accession>
<dbReference type="PROSITE" id="PS51186">
    <property type="entry name" value="GNAT"/>
    <property type="match status" value="1"/>
</dbReference>